<keyword evidence="3" id="KW-1185">Reference proteome</keyword>
<protein>
    <recommendedName>
        <fullName evidence="4">Lipoprotein</fullName>
    </recommendedName>
</protein>
<proteinExistence type="predicted"/>
<evidence type="ECO:0000256" key="1">
    <source>
        <dbReference type="SAM" id="SignalP"/>
    </source>
</evidence>
<dbReference type="InterPro" id="IPR013320">
    <property type="entry name" value="ConA-like_dom_sf"/>
</dbReference>
<dbReference type="RefSeq" id="XP_002504792.1">
    <property type="nucleotide sequence ID" value="XM_002504746.1"/>
</dbReference>
<dbReference type="eggNOG" id="ENOG502QTV0">
    <property type="taxonomic scope" value="Eukaryota"/>
</dbReference>
<dbReference type="KEGG" id="mis:MICPUN_62258"/>
<evidence type="ECO:0000313" key="3">
    <source>
        <dbReference type="Proteomes" id="UP000002009"/>
    </source>
</evidence>
<reference evidence="2 3" key="1">
    <citation type="journal article" date="2009" name="Science">
        <title>Green evolution and dynamic adaptations revealed by genomes of the marine picoeukaryotes Micromonas.</title>
        <authorList>
            <person name="Worden A.Z."/>
            <person name="Lee J.H."/>
            <person name="Mock T."/>
            <person name="Rouze P."/>
            <person name="Simmons M.P."/>
            <person name="Aerts A.L."/>
            <person name="Allen A.E."/>
            <person name="Cuvelier M.L."/>
            <person name="Derelle E."/>
            <person name="Everett M.V."/>
            <person name="Foulon E."/>
            <person name="Grimwood J."/>
            <person name="Gundlach H."/>
            <person name="Henrissat B."/>
            <person name="Napoli C."/>
            <person name="McDonald S.M."/>
            <person name="Parker M.S."/>
            <person name="Rombauts S."/>
            <person name="Salamov A."/>
            <person name="Von Dassow P."/>
            <person name="Badger J.H."/>
            <person name="Coutinho P.M."/>
            <person name="Demir E."/>
            <person name="Dubchak I."/>
            <person name="Gentemann C."/>
            <person name="Eikrem W."/>
            <person name="Gready J.E."/>
            <person name="John U."/>
            <person name="Lanier W."/>
            <person name="Lindquist E.A."/>
            <person name="Lucas S."/>
            <person name="Mayer K.F."/>
            <person name="Moreau H."/>
            <person name="Not F."/>
            <person name="Otillar R."/>
            <person name="Panaud O."/>
            <person name="Pangilinan J."/>
            <person name="Paulsen I."/>
            <person name="Piegu B."/>
            <person name="Poliakov A."/>
            <person name="Robbens S."/>
            <person name="Schmutz J."/>
            <person name="Toulza E."/>
            <person name="Wyss T."/>
            <person name="Zelensky A."/>
            <person name="Zhou K."/>
            <person name="Armbrust E.V."/>
            <person name="Bhattacharya D."/>
            <person name="Goodenough U.W."/>
            <person name="Van de Peer Y."/>
            <person name="Grigoriev I.V."/>
        </authorList>
    </citation>
    <scope>NUCLEOTIDE SEQUENCE [LARGE SCALE GENOMIC DNA]</scope>
    <source>
        <strain evidence="3">RCC299 / NOUM17</strain>
    </source>
</reference>
<feature type="signal peptide" evidence="1">
    <location>
        <begin position="1"/>
        <end position="28"/>
    </location>
</feature>
<dbReference type="Gene3D" id="2.60.120.200">
    <property type="match status" value="1"/>
</dbReference>
<sequence>MTVGVGRRKLSPVLLALCIAGLVRSATAALNTPTCPAVLDAYTGGASSATLNGGQQHTFSATGVIQVRLDLTFGSDVNTNQVFFLFGAPSQCGGLIGDVTTGGNLRLSVNCNYDSSDIGLTSGTGAVSPNTRYVIDYVYNQVTKLAEIYLDGVQIASGTKNWNEKLLDGYISVGDEAHASTVNAFQGTLHEVSMYDCDYGCGYDCGYEPSCAPAFTSTAGYQTQVGTGTTHNFDPAGSIYMRAVVTTSDAWGSGSAQTVAIWGSVASNGCGGWRGWIENNIIGMDVQCNGGTPGSDAGASVDLTSLGGLYLNTLYTLEFFYDMTRNKVKFWVNGVEVSPAGGISRNFYPTDGYLSIGYSGHGGSSPYFGGYTTSGTIHELSVYDCKPPPEPFTDRAALKTAVDSCIADSGDGTGATCCSTDLACQDRTNTVYRCGAAACTDMPDWDVSLVTDMSELFNSKAQFNADISAWNTSQVTDMVSMFINAAAFNQAIGSWDTSKVTDMQWMFYGATAFNQPIGSWDTSQVTSMQSMFQSAAAFNQPIGSWDTSKVTSMVGMFYGAAAFNQAIGSWDTSQVTSMVAMFRNAAAFNQPIGSWDTSKVTSMSHMFYGATAFNQPIGLWDTSKVTNMWNMFYGAAAFYQDITGWSSASLTDSTDMFLGATAWLDRLERVDGSTDGPISQWVHMPCLVDERAQSGWCVPCGGMFSLNAAGDDPAAGGDTVCDGDNQGLKDAVNACLSVVPSGEACCSTDPDCTDPSSARCRSAGCVDMPDWDTSLVTDMSKLFLDCSSGDSWCGGVAFNSSSFNEDIGGWNTSKVTSMMQMFRGAAAFNQPIGSWKTSQVTNMGAMFYDTAAFNQAIGSWDTSQVTNMGHMFLGAAAFNQAIGSWDTSQVTNMWHMFENAAAFNQDITGWSNASLTLFNDMFTGATAWLDRLERRDGSTAGPPSEWYVGPPDSAALKDAIAGCLSAVPSGEACCSTDSNCANWVNDLNDPPRCGVLGCVDMPDWDVSRVTDMSELFRSKAQFNADISAWNTSKVTDISYMFTDAAAFNQAIGSWDTSQVTNMVNMFNGAAAFNQPIGSWKTSQVTSMSGMFWGAAVFNQAIGSWDTSQVTSMWYMFNGAAAFNQAIGSWDTSKVTSMSGMFWGGAVFNQAIGSWDTSQVTSMWYMFYGAAAFNQPIGLWDTSKVTNMWNMFYGAAAFYQDISGWSNASLTTSTAMFAGATAWLDRLERVDGSTDGPISQWVHMPCLVDERAQSGWCVPCGGMFSLNAAGDDPAAGGDTVCDGDNQGLKDAVNACLSVVPSGEACCSTDPDCTDPSSARCGSAGCVDMPDWDVSLVTDMSELFRSKAQFNANISAWNTSQVTNMQTMFRGAAAFNQPIDSWKTSQVTNMVNMFNGAAAFNQPIGSWDTSKVTSMWEMFRGTATFNQPIGSWDTSQVTSMAHMFRETTAFNQPIGSWDTSKVTSMGSMFSAAAAFNQAIGSWDTSKVTNMVYTFFNAAAFYQDITGWSSAASSTGMFSGATAWLDRLERVDGSTDGPISQWVHKPCLIDERAQSGWCVPCGPNFINDKGDIPADGDTTCDEMTCCQAKMKRFGMIIKRKP</sequence>
<dbReference type="NCBIfam" id="TIGR02167">
    <property type="entry name" value="Liste_lipo_26"/>
    <property type="match status" value="16"/>
</dbReference>
<organism evidence="2 3">
    <name type="scientific">Micromonas commoda (strain RCC299 / NOUM17 / CCMP2709)</name>
    <name type="common">Picoplanktonic green alga</name>
    <dbReference type="NCBI Taxonomy" id="296587"/>
    <lineage>
        <taxon>Eukaryota</taxon>
        <taxon>Viridiplantae</taxon>
        <taxon>Chlorophyta</taxon>
        <taxon>Mamiellophyceae</taxon>
        <taxon>Mamiellales</taxon>
        <taxon>Mamiellaceae</taxon>
        <taxon>Micromonas</taxon>
    </lineage>
</organism>
<dbReference type="GeneID" id="8247214"/>
<dbReference type="Proteomes" id="UP000002009">
    <property type="component" value="Chromosome 11"/>
</dbReference>
<dbReference type="Pfam" id="PF03382">
    <property type="entry name" value="DUF285"/>
    <property type="match status" value="6"/>
</dbReference>
<dbReference type="InParanoid" id="C1EDG1"/>
<dbReference type="InterPro" id="IPR005046">
    <property type="entry name" value="DUF285"/>
</dbReference>
<evidence type="ECO:0000313" key="2">
    <source>
        <dbReference type="EMBL" id="ACO66050.1"/>
    </source>
</evidence>
<evidence type="ECO:0008006" key="4">
    <source>
        <dbReference type="Google" id="ProtNLM"/>
    </source>
</evidence>
<accession>C1EDG1</accession>
<dbReference type="STRING" id="296587.C1EDG1"/>
<gene>
    <name evidence="2" type="ORF">MICPUN_62258</name>
</gene>
<feature type="chain" id="PRO_5002907108" description="Lipoprotein" evidence="1">
    <location>
        <begin position="29"/>
        <end position="1598"/>
    </location>
</feature>
<dbReference type="EMBL" id="CP001330">
    <property type="protein sequence ID" value="ACO66050.1"/>
    <property type="molecule type" value="Genomic_DNA"/>
</dbReference>
<dbReference type="OrthoDB" id="419449at2759"/>
<keyword evidence="1" id="KW-0732">Signal</keyword>
<name>C1EDG1_MICCC</name>
<dbReference type="InterPro" id="IPR011889">
    <property type="entry name" value="Liste_lipo_26"/>
</dbReference>
<dbReference type="SUPFAM" id="SSF49899">
    <property type="entry name" value="Concanavalin A-like lectins/glucanases"/>
    <property type="match status" value="2"/>
</dbReference>